<proteinExistence type="predicted"/>
<dbReference type="AlphaFoldDB" id="A0A2K1J9S0"/>
<feature type="compositionally biased region" description="Basic residues" evidence="1">
    <location>
        <begin position="1"/>
        <end position="10"/>
    </location>
</feature>
<evidence type="ECO:0000313" key="2">
    <source>
        <dbReference type="EMBL" id="PNR38259.1"/>
    </source>
</evidence>
<accession>A0A2K1J9S0</accession>
<protein>
    <submittedName>
        <fullName evidence="2 3">Uncharacterized protein</fullName>
    </submittedName>
</protein>
<name>A0A2K1J9S0_PHYPA</name>
<evidence type="ECO:0000256" key="1">
    <source>
        <dbReference type="SAM" id="MobiDB-lite"/>
    </source>
</evidence>
<gene>
    <name evidence="2" type="ORF">PHYPA_021370</name>
</gene>
<evidence type="ECO:0000313" key="3">
    <source>
        <dbReference type="EnsemblPlants" id="PAC:32986102.CDS.1"/>
    </source>
</evidence>
<dbReference type="EMBL" id="ABEU02000016">
    <property type="protein sequence ID" value="PNR38259.1"/>
    <property type="molecule type" value="Genomic_DNA"/>
</dbReference>
<dbReference type="InParanoid" id="A0A2K1J9S0"/>
<feature type="region of interest" description="Disordered" evidence="1">
    <location>
        <begin position="1"/>
        <end position="62"/>
    </location>
</feature>
<keyword evidence="4" id="KW-1185">Reference proteome</keyword>
<evidence type="ECO:0000313" key="4">
    <source>
        <dbReference type="Proteomes" id="UP000006727"/>
    </source>
</evidence>
<organism evidence="2">
    <name type="scientific">Physcomitrium patens</name>
    <name type="common">Spreading-leaved earth moss</name>
    <name type="synonym">Physcomitrella patens</name>
    <dbReference type="NCBI Taxonomy" id="3218"/>
    <lineage>
        <taxon>Eukaryota</taxon>
        <taxon>Viridiplantae</taxon>
        <taxon>Streptophyta</taxon>
        <taxon>Embryophyta</taxon>
        <taxon>Bryophyta</taxon>
        <taxon>Bryophytina</taxon>
        <taxon>Bryopsida</taxon>
        <taxon>Funariidae</taxon>
        <taxon>Funariales</taxon>
        <taxon>Funariaceae</taxon>
        <taxon>Physcomitrium</taxon>
    </lineage>
</organism>
<dbReference type="Proteomes" id="UP000006727">
    <property type="component" value="Chromosome 16"/>
</dbReference>
<reference evidence="2 4" key="1">
    <citation type="journal article" date="2008" name="Science">
        <title>The Physcomitrella genome reveals evolutionary insights into the conquest of land by plants.</title>
        <authorList>
            <person name="Rensing S."/>
            <person name="Lang D."/>
            <person name="Zimmer A."/>
            <person name="Terry A."/>
            <person name="Salamov A."/>
            <person name="Shapiro H."/>
            <person name="Nishiyama T."/>
            <person name="Perroud P.-F."/>
            <person name="Lindquist E."/>
            <person name="Kamisugi Y."/>
            <person name="Tanahashi T."/>
            <person name="Sakakibara K."/>
            <person name="Fujita T."/>
            <person name="Oishi K."/>
            <person name="Shin-I T."/>
            <person name="Kuroki Y."/>
            <person name="Toyoda A."/>
            <person name="Suzuki Y."/>
            <person name="Hashimoto A."/>
            <person name="Yamaguchi K."/>
            <person name="Sugano A."/>
            <person name="Kohara Y."/>
            <person name="Fujiyama A."/>
            <person name="Anterola A."/>
            <person name="Aoki S."/>
            <person name="Ashton N."/>
            <person name="Barbazuk W.B."/>
            <person name="Barker E."/>
            <person name="Bennetzen J."/>
            <person name="Bezanilla M."/>
            <person name="Blankenship R."/>
            <person name="Cho S.H."/>
            <person name="Dutcher S."/>
            <person name="Estelle M."/>
            <person name="Fawcett J.A."/>
            <person name="Gundlach H."/>
            <person name="Hanada K."/>
            <person name="Heyl A."/>
            <person name="Hicks K.A."/>
            <person name="Hugh J."/>
            <person name="Lohr M."/>
            <person name="Mayer K."/>
            <person name="Melkozernov A."/>
            <person name="Murata T."/>
            <person name="Nelson D."/>
            <person name="Pils B."/>
            <person name="Prigge M."/>
            <person name="Reiss B."/>
            <person name="Renner T."/>
            <person name="Rombauts S."/>
            <person name="Rushton P."/>
            <person name="Sanderfoot A."/>
            <person name="Schween G."/>
            <person name="Shiu S.-H."/>
            <person name="Stueber K."/>
            <person name="Theodoulou F.L."/>
            <person name="Tu H."/>
            <person name="Van de Peer Y."/>
            <person name="Verrier P.J."/>
            <person name="Waters E."/>
            <person name="Wood A."/>
            <person name="Yang L."/>
            <person name="Cove D."/>
            <person name="Cuming A."/>
            <person name="Hasebe M."/>
            <person name="Lucas S."/>
            <person name="Mishler D.B."/>
            <person name="Reski R."/>
            <person name="Grigoriev I."/>
            <person name="Quatrano R.S."/>
            <person name="Boore J.L."/>
        </authorList>
    </citation>
    <scope>NUCLEOTIDE SEQUENCE [LARGE SCALE GENOMIC DNA]</scope>
    <source>
        <strain evidence="3 4">cv. Gransden 2004</strain>
    </source>
</reference>
<reference evidence="3" key="3">
    <citation type="submission" date="2020-12" db="UniProtKB">
        <authorList>
            <consortium name="EnsemblPlants"/>
        </authorList>
    </citation>
    <scope>IDENTIFICATION</scope>
</reference>
<dbReference type="EnsemblPlants" id="Pp3c16_22979V3.1">
    <property type="protein sequence ID" value="PAC:32986102.CDS.1"/>
    <property type="gene ID" value="Pp3c16_22979"/>
</dbReference>
<sequence length="96" mass="10652">MHRIASHRIAPHGTASRRSSQTQIWHAGEALEVEVVGAPPPSPPRRRRSQRRLSTASPPPSPVARCLIQYSLAPQFILHHHNYPLLPLTLPALDPP</sequence>
<dbReference type="Gramene" id="Pp3c16_22979V3.1">
    <property type="protein sequence ID" value="PAC:32986102.CDS.1"/>
    <property type="gene ID" value="Pp3c16_22979"/>
</dbReference>
<reference evidence="2 4" key="2">
    <citation type="journal article" date="2018" name="Plant J.">
        <title>The Physcomitrella patens chromosome-scale assembly reveals moss genome structure and evolution.</title>
        <authorList>
            <person name="Lang D."/>
            <person name="Ullrich K.K."/>
            <person name="Murat F."/>
            <person name="Fuchs J."/>
            <person name="Jenkins J."/>
            <person name="Haas F.B."/>
            <person name="Piednoel M."/>
            <person name="Gundlach H."/>
            <person name="Van Bel M."/>
            <person name="Meyberg R."/>
            <person name="Vives C."/>
            <person name="Morata J."/>
            <person name="Symeonidi A."/>
            <person name="Hiss M."/>
            <person name="Muchero W."/>
            <person name="Kamisugi Y."/>
            <person name="Saleh O."/>
            <person name="Blanc G."/>
            <person name="Decker E.L."/>
            <person name="van Gessel N."/>
            <person name="Grimwood J."/>
            <person name="Hayes R.D."/>
            <person name="Graham S.W."/>
            <person name="Gunter L.E."/>
            <person name="McDaniel S.F."/>
            <person name="Hoernstein S.N.W."/>
            <person name="Larsson A."/>
            <person name="Li F.W."/>
            <person name="Perroud P.F."/>
            <person name="Phillips J."/>
            <person name="Ranjan P."/>
            <person name="Rokshar D.S."/>
            <person name="Rothfels C.J."/>
            <person name="Schneider L."/>
            <person name="Shu S."/>
            <person name="Stevenson D.W."/>
            <person name="Thummler F."/>
            <person name="Tillich M."/>
            <person name="Villarreal Aguilar J.C."/>
            <person name="Widiez T."/>
            <person name="Wong G.K."/>
            <person name="Wymore A."/>
            <person name="Zhang Y."/>
            <person name="Zimmer A.D."/>
            <person name="Quatrano R.S."/>
            <person name="Mayer K.F.X."/>
            <person name="Goodstein D."/>
            <person name="Casacuberta J.M."/>
            <person name="Vandepoele K."/>
            <person name="Reski R."/>
            <person name="Cuming A.C."/>
            <person name="Tuskan G.A."/>
            <person name="Maumus F."/>
            <person name="Salse J."/>
            <person name="Schmutz J."/>
            <person name="Rensing S.A."/>
        </authorList>
    </citation>
    <scope>NUCLEOTIDE SEQUENCE [LARGE SCALE GENOMIC DNA]</scope>
    <source>
        <strain evidence="3 4">cv. Gransden 2004</strain>
    </source>
</reference>